<evidence type="ECO:0000256" key="5">
    <source>
        <dbReference type="SAM" id="Phobius"/>
    </source>
</evidence>
<feature type="transmembrane region" description="Helical" evidence="5">
    <location>
        <begin position="131"/>
        <end position="149"/>
    </location>
</feature>
<reference evidence="7 8" key="1">
    <citation type="journal article" date="2016" name="Antonie Van Leeuwenhoek">
        <title>Denitratimonas tolerans gen. nov., sp. nov., a denitrifying bacterium isolated from a bioreactor for tannery wastewater treatment.</title>
        <authorList>
            <person name="Han S.I."/>
            <person name="Kim J.O."/>
            <person name="Lee Y.R."/>
            <person name="Ekpeghere K.I."/>
            <person name="Koh S.C."/>
            <person name="Whang K.S."/>
        </authorList>
    </citation>
    <scope>NUCLEOTIDE SEQUENCE [LARGE SCALE GENOMIC DNA]</scope>
    <source>
        <strain evidence="7 8">KACC 17565</strain>
    </source>
</reference>
<evidence type="ECO:0000256" key="1">
    <source>
        <dbReference type="ARBA" id="ARBA00004141"/>
    </source>
</evidence>
<evidence type="ECO:0000256" key="2">
    <source>
        <dbReference type="ARBA" id="ARBA00022692"/>
    </source>
</evidence>
<dbReference type="InterPro" id="IPR000620">
    <property type="entry name" value="EamA_dom"/>
</dbReference>
<feature type="transmembrane region" description="Helical" evidence="5">
    <location>
        <begin position="267"/>
        <end position="284"/>
    </location>
</feature>
<accession>A0AAW9R3D3</accession>
<feature type="domain" description="EamA" evidence="6">
    <location>
        <begin position="157"/>
        <end position="283"/>
    </location>
</feature>
<evidence type="ECO:0000256" key="3">
    <source>
        <dbReference type="ARBA" id="ARBA00022989"/>
    </source>
</evidence>
<feature type="transmembrane region" description="Helical" evidence="5">
    <location>
        <begin position="12"/>
        <end position="33"/>
    </location>
</feature>
<keyword evidence="4 5" id="KW-0472">Membrane</keyword>
<dbReference type="PANTHER" id="PTHR22911">
    <property type="entry name" value="ACYL-MALONYL CONDENSING ENZYME-RELATED"/>
    <property type="match status" value="1"/>
</dbReference>
<keyword evidence="3 5" id="KW-1133">Transmembrane helix</keyword>
<proteinExistence type="predicted"/>
<feature type="transmembrane region" description="Helical" evidence="5">
    <location>
        <begin position="185"/>
        <end position="205"/>
    </location>
</feature>
<dbReference type="Gene3D" id="1.10.3730.20">
    <property type="match status" value="1"/>
</dbReference>
<dbReference type="AlphaFoldDB" id="A0AAW9R3D3"/>
<gene>
    <name evidence="7" type="ORF">WB794_05310</name>
</gene>
<feature type="transmembrane region" description="Helical" evidence="5">
    <location>
        <begin position="74"/>
        <end position="96"/>
    </location>
</feature>
<comment type="subcellular location">
    <subcellularLocation>
        <location evidence="1">Membrane</location>
        <topology evidence="1">Multi-pass membrane protein</topology>
    </subcellularLocation>
</comment>
<dbReference type="PANTHER" id="PTHR22911:SF6">
    <property type="entry name" value="SOLUTE CARRIER FAMILY 35 MEMBER G1"/>
    <property type="match status" value="1"/>
</dbReference>
<keyword evidence="2 5" id="KW-0812">Transmembrane</keyword>
<evidence type="ECO:0000313" key="7">
    <source>
        <dbReference type="EMBL" id="MEJ1249089.1"/>
    </source>
</evidence>
<name>A0AAW9R3D3_9GAMM</name>
<dbReference type="GO" id="GO:0016020">
    <property type="term" value="C:membrane"/>
    <property type="evidence" value="ECO:0007669"/>
    <property type="project" value="UniProtKB-SubCell"/>
</dbReference>
<organism evidence="7 8">
    <name type="scientific">Denitratimonas tolerans</name>
    <dbReference type="NCBI Taxonomy" id="1338420"/>
    <lineage>
        <taxon>Bacteria</taxon>
        <taxon>Pseudomonadati</taxon>
        <taxon>Pseudomonadota</taxon>
        <taxon>Gammaproteobacteria</taxon>
        <taxon>Lysobacterales</taxon>
        <taxon>Lysobacteraceae</taxon>
        <taxon>Denitratimonas</taxon>
    </lineage>
</organism>
<comment type="caution">
    <text evidence="7">The sequence shown here is derived from an EMBL/GenBank/DDBJ whole genome shotgun (WGS) entry which is preliminary data.</text>
</comment>
<sequence>MNTAASAASRDLRRAIVMMLVSTFFFGSMAVMIRLASAELHPFEIAFFRNLFGFAFALPLLLRHGIGLLRTSHLSLYFVRCLIGIGSMLCGFWAIVHLPLAEAISISYAAPLFVTIGAALVLGEVVRIRRWTAVVVGFLGVLLIVRPGAASFNVHTLAALAAAVLSGSVAISIKFLSRTEKPDAIVLYTTLLWVPMSLVPALFVWTWPHGITWLWVVLAGFFGTAGHMFWTRALKLGDASLLTPISFVQVLVVGVYGWLLFDETVDRWTAAGATVVLASNYYIAYRETKLARQTVTDPEVGSQSRLSG</sequence>
<keyword evidence="8" id="KW-1185">Reference proteome</keyword>
<dbReference type="Pfam" id="PF00892">
    <property type="entry name" value="EamA"/>
    <property type="match status" value="2"/>
</dbReference>
<dbReference type="RefSeq" id="WP_337334802.1">
    <property type="nucleotide sequence ID" value="NZ_JBBDHC010000005.1"/>
</dbReference>
<evidence type="ECO:0000259" key="6">
    <source>
        <dbReference type="Pfam" id="PF00892"/>
    </source>
</evidence>
<dbReference type="InterPro" id="IPR037185">
    <property type="entry name" value="EmrE-like"/>
</dbReference>
<feature type="transmembrane region" description="Helical" evidence="5">
    <location>
        <begin position="155"/>
        <end position="173"/>
    </location>
</feature>
<dbReference type="EMBL" id="JBBDHC010000005">
    <property type="protein sequence ID" value="MEJ1249089.1"/>
    <property type="molecule type" value="Genomic_DNA"/>
</dbReference>
<feature type="domain" description="EamA" evidence="6">
    <location>
        <begin position="14"/>
        <end position="145"/>
    </location>
</feature>
<evidence type="ECO:0000313" key="8">
    <source>
        <dbReference type="Proteomes" id="UP001364472"/>
    </source>
</evidence>
<feature type="transmembrane region" description="Helical" evidence="5">
    <location>
        <begin position="211"/>
        <end position="229"/>
    </location>
</feature>
<dbReference type="Proteomes" id="UP001364472">
    <property type="component" value="Unassembled WGS sequence"/>
</dbReference>
<protein>
    <submittedName>
        <fullName evidence="7">DMT family transporter</fullName>
    </submittedName>
</protein>
<feature type="transmembrane region" description="Helical" evidence="5">
    <location>
        <begin position="108"/>
        <end position="126"/>
    </location>
</feature>
<dbReference type="SUPFAM" id="SSF103481">
    <property type="entry name" value="Multidrug resistance efflux transporter EmrE"/>
    <property type="match status" value="2"/>
</dbReference>
<evidence type="ECO:0000256" key="4">
    <source>
        <dbReference type="ARBA" id="ARBA00023136"/>
    </source>
</evidence>
<feature type="transmembrane region" description="Helical" evidence="5">
    <location>
        <begin position="45"/>
        <end position="62"/>
    </location>
</feature>
<feature type="transmembrane region" description="Helical" evidence="5">
    <location>
        <begin position="241"/>
        <end position="261"/>
    </location>
</feature>